<feature type="chain" id="PRO_5026328165" evidence="3">
    <location>
        <begin position="16"/>
        <end position="917"/>
    </location>
</feature>
<gene>
    <name evidence="4" type="ORF">Ae201684_010756</name>
</gene>
<proteinExistence type="predicted"/>
<dbReference type="EMBL" id="VJMJ01000137">
    <property type="protein sequence ID" value="KAF0732104.1"/>
    <property type="molecule type" value="Genomic_DNA"/>
</dbReference>
<organism evidence="4 5">
    <name type="scientific">Aphanomyces euteiches</name>
    <dbReference type="NCBI Taxonomy" id="100861"/>
    <lineage>
        <taxon>Eukaryota</taxon>
        <taxon>Sar</taxon>
        <taxon>Stramenopiles</taxon>
        <taxon>Oomycota</taxon>
        <taxon>Saprolegniomycetes</taxon>
        <taxon>Saprolegniales</taxon>
        <taxon>Verrucalvaceae</taxon>
        <taxon>Aphanomyces</taxon>
    </lineage>
</organism>
<dbReference type="Proteomes" id="UP000481153">
    <property type="component" value="Unassembled WGS sequence"/>
</dbReference>
<sequence>MKVIFLGLIASAVLADQYSQPKYGSATYGSNQPSDNYGSKSSYGSSGYSSKSTYDDSNDYSADDYGDDQGYDNSDDYDSQPNYNTKPSYGSKDSSYGSKPSYSKDTSYGSKPSKSASYDSGYGAAPSYGKKTTSAPKATTDPVKRHFDQFYDNLQYCTAENALEQCIITSDSAKDCLSEKRINTCSTQFVNSLCRNLVSTTTGSYDNGYFKATTPTCTDAALADSLLVYERLVVDLVSSITVTPEFDAWSFATIKLALSSTRNHADCVIKSFFNYLNGCAKSRILPKKDLKCLDATLNNGKCEWASEGLYGVVRHALQNGEALVTKLTKDTKFTNSVAKFGLGVLNQLVTTGSKLFTGSTIQDLQYVHTDYDFEHGKTSVNVCTLTAPWQSVGIDGGAKANLVKFHLPLDFKDTDDITPQLASEKKKMKGQDSISSTCSAYYEETKAAYLKRADDATDVGPYKWQCQQPSPDSDYLIVRLNNDLDSECIQDPSEKNQCQTFGKDKKDECETAATLANSKTESATITCGDSLTQRIGHDGYDSPALFCTWVREKIGHAGDSCFVNNGYSIKFLETGETQPVTFTDIVIKGEGVTKLSVCKKASWKEPHSCNAHLTQWQQSVTCCKSYETVLREFQAAWDKKNARNYGNSYGKYSSRGLEEEVAQPYSDDRPTAVPASYSTKDCPYEKILTSKADNHYPPTLHGALYTMDNLLFALEFGVHDPFDEQSAYLLSRYNSAWQSICPSAFNDNGRVNEWCLKQTDSAPPKYNHNEYGILSASNPGAELVIGETPKWNSCYLSESSTYTKLCKTLKRTWELDTVVPILSTQCFPQSCVLAQLAKCADLPEKETGYDYVAQPQPGYTGYIPSYYHRALIALDTVNTGALAMAGFVAGAAVIAIAQVMLKTRAGHGVPSASYQLV</sequence>
<name>A0A6G0WX86_9STRA</name>
<keyword evidence="2" id="KW-1133">Transmembrane helix</keyword>
<reference evidence="4 5" key="1">
    <citation type="submission" date="2019-07" db="EMBL/GenBank/DDBJ databases">
        <title>Genomics analysis of Aphanomyces spp. identifies a new class of oomycete effector associated with host adaptation.</title>
        <authorList>
            <person name="Gaulin E."/>
        </authorList>
    </citation>
    <scope>NUCLEOTIDE SEQUENCE [LARGE SCALE GENOMIC DNA]</scope>
    <source>
        <strain evidence="4 5">ATCC 201684</strain>
    </source>
</reference>
<keyword evidence="5" id="KW-1185">Reference proteome</keyword>
<protein>
    <submittedName>
        <fullName evidence="4">Uncharacterized protein</fullName>
    </submittedName>
</protein>
<feature type="compositionally biased region" description="Acidic residues" evidence="1">
    <location>
        <begin position="56"/>
        <end position="78"/>
    </location>
</feature>
<feature type="region of interest" description="Disordered" evidence="1">
    <location>
        <begin position="21"/>
        <end position="122"/>
    </location>
</feature>
<keyword evidence="2" id="KW-0812">Transmembrane</keyword>
<evidence type="ECO:0000256" key="2">
    <source>
        <dbReference type="SAM" id="Phobius"/>
    </source>
</evidence>
<evidence type="ECO:0000256" key="1">
    <source>
        <dbReference type="SAM" id="MobiDB-lite"/>
    </source>
</evidence>
<evidence type="ECO:0000256" key="3">
    <source>
        <dbReference type="SAM" id="SignalP"/>
    </source>
</evidence>
<comment type="caution">
    <text evidence="4">The sequence shown here is derived from an EMBL/GenBank/DDBJ whole genome shotgun (WGS) entry which is preliminary data.</text>
</comment>
<dbReference type="VEuPathDB" id="FungiDB:AeMF1_002248"/>
<dbReference type="AlphaFoldDB" id="A0A6G0WX86"/>
<feature type="compositionally biased region" description="Low complexity" evidence="1">
    <location>
        <begin position="34"/>
        <end position="52"/>
    </location>
</feature>
<accession>A0A6G0WX86</accession>
<feature type="compositionally biased region" description="Polar residues" evidence="1">
    <location>
        <begin position="21"/>
        <end position="33"/>
    </location>
</feature>
<feature type="signal peptide" evidence="3">
    <location>
        <begin position="1"/>
        <end position="15"/>
    </location>
</feature>
<keyword evidence="3" id="KW-0732">Signal</keyword>
<feature type="compositionally biased region" description="Low complexity" evidence="1">
    <location>
        <begin position="86"/>
        <end position="105"/>
    </location>
</feature>
<feature type="compositionally biased region" description="Polar residues" evidence="1">
    <location>
        <begin position="106"/>
        <end position="118"/>
    </location>
</feature>
<evidence type="ECO:0000313" key="5">
    <source>
        <dbReference type="Proteomes" id="UP000481153"/>
    </source>
</evidence>
<keyword evidence="2" id="KW-0472">Membrane</keyword>
<evidence type="ECO:0000313" key="4">
    <source>
        <dbReference type="EMBL" id="KAF0732104.1"/>
    </source>
</evidence>
<feature type="transmembrane region" description="Helical" evidence="2">
    <location>
        <begin position="881"/>
        <end position="901"/>
    </location>
</feature>